<evidence type="ECO:0000313" key="2">
    <source>
        <dbReference type="Proteomes" id="UP000218887"/>
    </source>
</evidence>
<reference evidence="1 2" key="1">
    <citation type="submission" date="2017-08" db="EMBL/GenBank/DDBJ databases">
        <title>Virgibacillus indicus sp. nov. and Virgibacillus profoundi sp. nov, two moderately halophilic bacteria isolated from marine sediment by using the Microfluidic Streak Plate.</title>
        <authorList>
            <person name="Xu B."/>
            <person name="Hu B."/>
            <person name="Wang J."/>
            <person name="Zhu Y."/>
            <person name="Huang L."/>
            <person name="Du W."/>
            <person name="Huang Y."/>
        </authorList>
    </citation>
    <scope>NUCLEOTIDE SEQUENCE [LARGE SCALE GENOMIC DNA]</scope>
    <source>
        <strain evidence="1 2">IO3-P3-H5</strain>
    </source>
</reference>
<accession>A0A2A2IE13</accession>
<evidence type="ECO:0000313" key="1">
    <source>
        <dbReference type="EMBL" id="PAV30241.1"/>
    </source>
</evidence>
<dbReference type="Proteomes" id="UP000218887">
    <property type="component" value="Unassembled WGS sequence"/>
</dbReference>
<gene>
    <name evidence="1" type="ORF">CIL05_07170</name>
</gene>
<keyword evidence="2" id="KW-1185">Reference proteome</keyword>
<name>A0A2A2IE13_9BACI</name>
<dbReference type="AlphaFoldDB" id="A0A2A2IE13"/>
<organism evidence="1 2">
    <name type="scientific">Virgibacillus profundi</name>
    <dbReference type="NCBI Taxonomy" id="2024555"/>
    <lineage>
        <taxon>Bacteria</taxon>
        <taxon>Bacillati</taxon>
        <taxon>Bacillota</taxon>
        <taxon>Bacilli</taxon>
        <taxon>Bacillales</taxon>
        <taxon>Bacillaceae</taxon>
        <taxon>Virgibacillus</taxon>
    </lineage>
</organism>
<dbReference type="EMBL" id="NPOA01000004">
    <property type="protein sequence ID" value="PAV30241.1"/>
    <property type="molecule type" value="Genomic_DNA"/>
</dbReference>
<proteinExistence type="predicted"/>
<dbReference type="RefSeq" id="WP_095654843.1">
    <property type="nucleotide sequence ID" value="NZ_NPOA01000004.1"/>
</dbReference>
<protein>
    <submittedName>
        <fullName evidence="1">Uncharacterized protein</fullName>
    </submittedName>
</protein>
<comment type="caution">
    <text evidence="1">The sequence shown here is derived from an EMBL/GenBank/DDBJ whole genome shotgun (WGS) entry which is preliminary data.</text>
</comment>
<sequence length="61" mass="7411">MIKIYIHWQHRQDQYIVMAVDGETILYSDIVMSEVLELTLSMLKESFSSTHKEIKEYRRYI</sequence>